<evidence type="ECO:0000256" key="12">
    <source>
        <dbReference type="ARBA" id="ARBA00022840"/>
    </source>
</evidence>
<dbReference type="GO" id="GO:0006730">
    <property type="term" value="P:one-carbon metabolic process"/>
    <property type="evidence" value="ECO:0007669"/>
    <property type="project" value="UniProtKB-KW"/>
</dbReference>
<reference evidence="21" key="1">
    <citation type="journal article" date="2008" name="Insect Biochem. Mol. Biol.">
        <title>The genome of a lepidopteran model insect, the silkworm Bombyx mori.</title>
        <authorList>
            <consortium name="International Silkworm Genome Consortium"/>
        </authorList>
    </citation>
    <scope>NUCLEOTIDE SEQUENCE [LARGE SCALE GENOMIC DNA]</scope>
    <source>
        <strain evidence="21">p50T</strain>
    </source>
</reference>
<dbReference type="InterPro" id="IPR018109">
    <property type="entry name" value="Folylpolyglutamate_synth_CS"/>
</dbReference>
<evidence type="ECO:0000313" key="20">
    <source>
        <dbReference type="EnsemblMetazoa" id="XP_004928679.1"/>
    </source>
</evidence>
<feature type="binding site" evidence="18">
    <location>
        <position position="358"/>
    </location>
    <ligand>
        <name>ATP</name>
        <dbReference type="ChEBI" id="CHEBI:30616"/>
    </ligand>
</feature>
<proteinExistence type="inferred from homology"/>
<dbReference type="GeneID" id="101735925"/>
<dbReference type="NCBIfam" id="TIGR01499">
    <property type="entry name" value="folC"/>
    <property type="match status" value="1"/>
</dbReference>
<evidence type="ECO:0000256" key="2">
    <source>
        <dbReference type="ARBA" id="ARBA00004305"/>
    </source>
</evidence>
<comment type="function">
    <text evidence="17">Catalyzes conversion of folates to polyglutamate derivatives allowing concentration of folate compounds in the cell and the intracellular retention of these cofactors, which are important substrates for most of the folate-dependent enzymes that are involved in one-carbon transfer reactions involved in purine, pyrimidine and amino acid synthesis.</text>
</comment>
<feature type="binding site" evidence="19">
    <location>
        <position position="179"/>
    </location>
    <ligand>
        <name>Mg(2+)</name>
        <dbReference type="ChEBI" id="CHEBI:18420"/>
        <label>1</label>
    </ligand>
</feature>
<keyword evidence="12 18" id="KW-0067">ATP-binding</keyword>
<sequence length="507" mass="56950">MNSIGLCRSYLPNRITVRMCSYYEDAVRKLNKLQSNKSTIEQIRKDIRTGQKCTNLEDMENYLSRTGVTMSKLDELSVVHVAGTKGKGSTSAMCESILRHHGFRTGFYSSPHLVAVRERVRLDGRVISEDMFAKYFHDVHQRLENTKKFEGDMPKYFAFLTVMAYNIFLKEKVDVAIVEVGIGGLVDYTNILRKVPVVGITALGLDHTSILGNTIQEIAASKAGIMKRGCEAYTVRQPNEAMDVLIQYADSLKCPLTVVPDYDLYSFETSQKTRLPVELTAYRTNASLAIQLAHAWMRKKHENKINFPKNTVNGVLNGLITSKMVLELPPSTCQGLGKCQWPGRYQVINADYAKFYLDGAHTKESMEICAQWFSDNNRSPNRILLFSATGDRNAKVLLQPLKYLNFTKVYFVTPTAYKETNQNNDNYSLVEQEELISRCKAYKQIWNKTLRSTSEVAVMECVSSALVNIKQTQGALGTPSVLITGSLHLVGAALSILDPCLNKSYCS</sequence>
<keyword evidence="10 18" id="KW-0547">Nucleotide-binding</keyword>
<evidence type="ECO:0000256" key="5">
    <source>
        <dbReference type="ARBA" id="ARBA00008276"/>
    </source>
</evidence>
<name>A0A8R2APH1_BOMMO</name>
<dbReference type="InterPro" id="IPR036565">
    <property type="entry name" value="Mur-like_cat_sf"/>
</dbReference>
<dbReference type="KEGG" id="bmor:101735925"/>
<keyword evidence="15" id="KW-0472">Membrane</keyword>
<dbReference type="Gene3D" id="3.90.190.20">
    <property type="entry name" value="Mur ligase, C-terminal domain"/>
    <property type="match status" value="1"/>
</dbReference>
<dbReference type="OrthoDB" id="5212574at2759"/>
<dbReference type="SUPFAM" id="SSF53623">
    <property type="entry name" value="MurD-like peptide ligases, catalytic domain"/>
    <property type="match status" value="1"/>
</dbReference>
<evidence type="ECO:0000256" key="13">
    <source>
        <dbReference type="ARBA" id="ARBA00022842"/>
    </source>
</evidence>
<evidence type="ECO:0000256" key="3">
    <source>
        <dbReference type="ARBA" id="ARBA00004496"/>
    </source>
</evidence>
<evidence type="ECO:0000256" key="9">
    <source>
        <dbReference type="ARBA" id="ARBA00022723"/>
    </source>
</evidence>
<evidence type="ECO:0000256" key="7">
    <source>
        <dbReference type="ARBA" id="ARBA00022563"/>
    </source>
</evidence>
<keyword evidence="14" id="KW-0496">Mitochondrion</keyword>
<keyword evidence="6" id="KW-0963">Cytoplasm</keyword>
<dbReference type="PIRSF" id="PIRSF038895">
    <property type="entry name" value="FPGS"/>
    <property type="match status" value="1"/>
</dbReference>
<dbReference type="EC" id="6.3.2.17" evidence="17"/>
<dbReference type="PROSITE" id="PS01011">
    <property type="entry name" value="FOLYLPOLYGLU_SYNT_1"/>
    <property type="match status" value="1"/>
</dbReference>
<dbReference type="InterPro" id="IPR001645">
    <property type="entry name" value="Folylpolyglutamate_synth"/>
</dbReference>
<evidence type="ECO:0000256" key="8">
    <source>
        <dbReference type="ARBA" id="ARBA00022598"/>
    </source>
</evidence>
<dbReference type="Gene3D" id="3.40.1190.10">
    <property type="entry name" value="Mur-like, catalytic domain"/>
    <property type="match status" value="1"/>
</dbReference>
<evidence type="ECO:0000256" key="11">
    <source>
        <dbReference type="ARBA" id="ARBA00022792"/>
    </source>
</evidence>
<evidence type="ECO:0000256" key="1">
    <source>
        <dbReference type="ARBA" id="ARBA00004273"/>
    </source>
</evidence>
<protein>
    <recommendedName>
        <fullName evidence="17">Folylpolyglutamate synthase</fullName>
        <ecNumber evidence="17">6.3.2.17</ecNumber>
    </recommendedName>
    <alternativeName>
        <fullName evidence="17">Folylpoly-gamma-glutamate synthetase</fullName>
    </alternativeName>
    <alternativeName>
        <fullName evidence="17">Tetrahydrofolylpolyglutamate synthase</fullName>
    </alternativeName>
</protein>
<evidence type="ECO:0000256" key="4">
    <source>
        <dbReference type="ARBA" id="ARBA00005150"/>
    </source>
</evidence>
<keyword evidence="9 19" id="KW-0479">Metal-binding</keyword>
<reference evidence="20" key="2">
    <citation type="submission" date="2022-06" db="UniProtKB">
        <authorList>
            <consortium name="EnsemblMetazoa"/>
        </authorList>
    </citation>
    <scope>IDENTIFICATION</scope>
    <source>
        <strain evidence="20">p50T (Dazao)</strain>
    </source>
</reference>
<evidence type="ECO:0000256" key="17">
    <source>
        <dbReference type="PIRNR" id="PIRNR038895"/>
    </source>
</evidence>
<evidence type="ECO:0000256" key="6">
    <source>
        <dbReference type="ARBA" id="ARBA00022490"/>
    </source>
</evidence>
<dbReference type="GO" id="GO:0004326">
    <property type="term" value="F:tetrahydrofolylpolyglutamate synthase activity"/>
    <property type="evidence" value="ECO:0007669"/>
    <property type="project" value="UniProtKB-EC"/>
</dbReference>
<dbReference type="Proteomes" id="UP000005204">
    <property type="component" value="Unassembled WGS sequence"/>
</dbReference>
<evidence type="ECO:0000256" key="18">
    <source>
        <dbReference type="PIRSR" id="PIRSR038895-1"/>
    </source>
</evidence>
<keyword evidence="13 19" id="KW-0460">Magnesium</keyword>
<dbReference type="EnsemblMetazoa" id="XM_004928622.4">
    <property type="protein sequence ID" value="XP_004928679.1"/>
    <property type="gene ID" value="LOC101735925"/>
</dbReference>
<dbReference type="PANTHER" id="PTHR11136">
    <property type="entry name" value="FOLYLPOLYGLUTAMATE SYNTHASE-RELATED"/>
    <property type="match status" value="1"/>
</dbReference>
<dbReference type="PANTHER" id="PTHR11136:SF5">
    <property type="entry name" value="FOLYLPOLYGLUTAMATE SYNTHASE, MITOCHONDRIAL"/>
    <property type="match status" value="1"/>
</dbReference>
<feature type="binding site" evidence="19">
    <location>
        <position position="207"/>
    </location>
    <ligand>
        <name>Mg(2+)</name>
        <dbReference type="ChEBI" id="CHEBI:18420"/>
        <label>1</label>
    </ligand>
</feature>
<dbReference type="GO" id="GO:0005524">
    <property type="term" value="F:ATP binding"/>
    <property type="evidence" value="ECO:0007669"/>
    <property type="project" value="UniProtKB-KW"/>
</dbReference>
<evidence type="ECO:0000256" key="14">
    <source>
        <dbReference type="ARBA" id="ARBA00023128"/>
    </source>
</evidence>
<keyword evidence="8 17" id="KW-0436">Ligase</keyword>
<dbReference type="RefSeq" id="XP_004928679.1">
    <property type="nucleotide sequence ID" value="XM_004928622.5"/>
</dbReference>
<keyword evidence="11" id="KW-0999">Mitochondrion inner membrane</keyword>
<dbReference type="SUPFAM" id="SSF53244">
    <property type="entry name" value="MurD-like peptide ligases, peptide-binding domain"/>
    <property type="match status" value="1"/>
</dbReference>
<organism evidence="20 21">
    <name type="scientific">Bombyx mori</name>
    <name type="common">Silk moth</name>
    <dbReference type="NCBI Taxonomy" id="7091"/>
    <lineage>
        <taxon>Eukaryota</taxon>
        <taxon>Metazoa</taxon>
        <taxon>Ecdysozoa</taxon>
        <taxon>Arthropoda</taxon>
        <taxon>Hexapoda</taxon>
        <taxon>Insecta</taxon>
        <taxon>Pterygota</taxon>
        <taxon>Neoptera</taxon>
        <taxon>Endopterygota</taxon>
        <taxon>Lepidoptera</taxon>
        <taxon>Glossata</taxon>
        <taxon>Ditrysia</taxon>
        <taxon>Bombycoidea</taxon>
        <taxon>Bombycidae</taxon>
        <taxon>Bombycinae</taxon>
        <taxon>Bombyx</taxon>
    </lineage>
</organism>
<evidence type="ECO:0000313" key="21">
    <source>
        <dbReference type="Proteomes" id="UP000005204"/>
    </source>
</evidence>
<dbReference type="InterPro" id="IPR036615">
    <property type="entry name" value="Mur_ligase_C_dom_sf"/>
</dbReference>
<feature type="binding site" evidence="19">
    <location>
        <position position="110"/>
    </location>
    <ligand>
        <name>Mg(2+)</name>
        <dbReference type="ChEBI" id="CHEBI:18420"/>
        <label>1</label>
    </ligand>
</feature>
<comment type="similarity">
    <text evidence="5 17">Belongs to the folylpolyglutamate synthase family.</text>
</comment>
<keyword evidence="21" id="KW-1185">Reference proteome</keyword>
<feature type="binding site" evidence="18">
    <location>
        <position position="344"/>
    </location>
    <ligand>
        <name>ATP</name>
        <dbReference type="ChEBI" id="CHEBI:30616"/>
    </ligand>
</feature>
<dbReference type="GO" id="GO:0046872">
    <property type="term" value="F:metal ion binding"/>
    <property type="evidence" value="ECO:0007669"/>
    <property type="project" value="UniProtKB-KW"/>
</dbReference>
<dbReference type="InterPro" id="IPR023600">
    <property type="entry name" value="Folylpolyglutamate_synth_euk"/>
</dbReference>
<evidence type="ECO:0000256" key="16">
    <source>
        <dbReference type="ARBA" id="ARBA00047493"/>
    </source>
</evidence>
<comment type="cofactor">
    <cofactor evidence="17">
        <name>a monovalent cation</name>
        <dbReference type="ChEBI" id="CHEBI:60242"/>
    </cofactor>
    <text evidence="17">A monovalent cation.</text>
</comment>
<dbReference type="GO" id="GO:0005829">
    <property type="term" value="C:cytosol"/>
    <property type="evidence" value="ECO:0007669"/>
    <property type="project" value="TreeGrafter"/>
</dbReference>
<evidence type="ECO:0000256" key="15">
    <source>
        <dbReference type="ARBA" id="ARBA00023136"/>
    </source>
</evidence>
<comment type="subcellular location">
    <subcellularLocation>
        <location evidence="3">Cytoplasm</location>
    </subcellularLocation>
    <subcellularLocation>
        <location evidence="1">Mitochondrion inner membrane</location>
    </subcellularLocation>
    <subcellularLocation>
        <location evidence="2">Mitochondrion matrix</location>
    </subcellularLocation>
</comment>
<dbReference type="GO" id="GO:0005743">
    <property type="term" value="C:mitochondrial inner membrane"/>
    <property type="evidence" value="ECO:0007669"/>
    <property type="project" value="UniProtKB-SubCell"/>
</dbReference>
<evidence type="ECO:0000256" key="19">
    <source>
        <dbReference type="PIRSR" id="PIRSR038895-2"/>
    </source>
</evidence>
<keyword evidence="7 17" id="KW-0554">One-carbon metabolism</keyword>
<comment type="pathway">
    <text evidence="4 17">Cofactor biosynthesis; tetrahydrofolylpolyglutamate biosynthesis.</text>
</comment>
<comment type="catalytic activity">
    <reaction evidence="16 17">
        <text>(6S)-5,6,7,8-tetrahydrofolyl-(gamma-L-Glu)(n) + L-glutamate + ATP = (6S)-5,6,7,8-tetrahydrofolyl-(gamma-L-Glu)(n+1) + ADP + phosphate + H(+)</text>
        <dbReference type="Rhea" id="RHEA:10580"/>
        <dbReference type="Rhea" id="RHEA-COMP:14738"/>
        <dbReference type="Rhea" id="RHEA-COMP:14740"/>
        <dbReference type="ChEBI" id="CHEBI:15378"/>
        <dbReference type="ChEBI" id="CHEBI:29985"/>
        <dbReference type="ChEBI" id="CHEBI:30616"/>
        <dbReference type="ChEBI" id="CHEBI:43474"/>
        <dbReference type="ChEBI" id="CHEBI:141005"/>
        <dbReference type="ChEBI" id="CHEBI:456216"/>
        <dbReference type="EC" id="6.3.2.17"/>
    </reaction>
</comment>
<dbReference type="GO" id="GO:0005759">
    <property type="term" value="C:mitochondrial matrix"/>
    <property type="evidence" value="ECO:0007669"/>
    <property type="project" value="UniProtKB-SubCell"/>
</dbReference>
<accession>A0A8R2APH1</accession>
<evidence type="ECO:0000256" key="10">
    <source>
        <dbReference type="ARBA" id="ARBA00022741"/>
    </source>
</evidence>
<dbReference type="PROSITE" id="PS01012">
    <property type="entry name" value="FOLYLPOLYGLU_SYNT_2"/>
    <property type="match status" value="1"/>
</dbReference>
<dbReference type="AlphaFoldDB" id="A0A8R2APH1"/>